<dbReference type="Proteomes" id="UP000789901">
    <property type="component" value="Unassembled WGS sequence"/>
</dbReference>
<reference evidence="1 2" key="1">
    <citation type="submission" date="2021-06" db="EMBL/GenBank/DDBJ databases">
        <authorList>
            <person name="Kallberg Y."/>
            <person name="Tangrot J."/>
            <person name="Rosling A."/>
        </authorList>
    </citation>
    <scope>NUCLEOTIDE SEQUENCE [LARGE SCALE GENOMIC DNA]</scope>
    <source>
        <strain evidence="1 2">120-4 pot B 10/14</strain>
    </source>
</reference>
<name>A0ABN7X9S1_GIGMA</name>
<keyword evidence="2" id="KW-1185">Reference proteome</keyword>
<accession>A0ABN7X9S1</accession>
<gene>
    <name evidence="1" type="ORF">GMARGA_LOCUS40586</name>
</gene>
<feature type="non-terminal residue" evidence="1">
    <location>
        <position position="94"/>
    </location>
</feature>
<dbReference type="EMBL" id="CAJVQB010104553">
    <property type="protein sequence ID" value="CAG8851156.1"/>
    <property type="molecule type" value="Genomic_DNA"/>
</dbReference>
<protein>
    <submittedName>
        <fullName evidence="1">38320_t:CDS:1</fullName>
    </submittedName>
</protein>
<evidence type="ECO:0000313" key="1">
    <source>
        <dbReference type="EMBL" id="CAG8851156.1"/>
    </source>
</evidence>
<proteinExistence type="predicted"/>
<comment type="caution">
    <text evidence="1">The sequence shown here is derived from an EMBL/GenBank/DDBJ whole genome shotgun (WGS) entry which is preliminary data.</text>
</comment>
<organism evidence="1 2">
    <name type="scientific">Gigaspora margarita</name>
    <dbReference type="NCBI Taxonomy" id="4874"/>
    <lineage>
        <taxon>Eukaryota</taxon>
        <taxon>Fungi</taxon>
        <taxon>Fungi incertae sedis</taxon>
        <taxon>Mucoromycota</taxon>
        <taxon>Glomeromycotina</taxon>
        <taxon>Glomeromycetes</taxon>
        <taxon>Diversisporales</taxon>
        <taxon>Gigasporaceae</taxon>
        <taxon>Gigaspora</taxon>
    </lineage>
</organism>
<sequence length="94" mass="11065">MTKLNNWEYNKAISLLQEKYNLLCIENENITDLPNNKPNKNQMQLFSIIFVSDITQVKNEIDEYLKINQLFPVWHANIWPCQPPQHPVSTYSSA</sequence>
<evidence type="ECO:0000313" key="2">
    <source>
        <dbReference type="Proteomes" id="UP000789901"/>
    </source>
</evidence>